<accession>A0A1S9N8P3</accession>
<dbReference type="Proteomes" id="UP000190959">
    <property type="component" value="Unassembled WGS sequence"/>
</dbReference>
<feature type="transmembrane region" description="Helical" evidence="1">
    <location>
        <begin position="185"/>
        <end position="203"/>
    </location>
</feature>
<proteinExistence type="predicted"/>
<keyword evidence="1" id="KW-1133">Transmembrane helix</keyword>
<organism evidence="2 3">
    <name type="scientific">Clostridium beijerinckii</name>
    <name type="common">Clostridium MP</name>
    <dbReference type="NCBI Taxonomy" id="1520"/>
    <lineage>
        <taxon>Bacteria</taxon>
        <taxon>Bacillati</taxon>
        <taxon>Bacillota</taxon>
        <taxon>Clostridia</taxon>
        <taxon>Eubacteriales</taxon>
        <taxon>Clostridiaceae</taxon>
        <taxon>Clostridium</taxon>
    </lineage>
</organism>
<evidence type="ECO:0000313" key="2">
    <source>
        <dbReference type="EMBL" id="OOP73818.1"/>
    </source>
</evidence>
<keyword evidence="1" id="KW-0812">Transmembrane</keyword>
<dbReference type="EMBL" id="MWMH01000002">
    <property type="protein sequence ID" value="OOP73818.1"/>
    <property type="molecule type" value="Genomic_DNA"/>
</dbReference>
<dbReference type="RefSeq" id="WP_078114774.1">
    <property type="nucleotide sequence ID" value="NZ_MWMH01000002.1"/>
</dbReference>
<feature type="transmembrane region" description="Helical" evidence="1">
    <location>
        <begin position="30"/>
        <end position="46"/>
    </location>
</feature>
<feature type="transmembrane region" description="Helical" evidence="1">
    <location>
        <begin position="239"/>
        <end position="261"/>
    </location>
</feature>
<evidence type="ECO:0008006" key="4">
    <source>
        <dbReference type="Google" id="ProtNLM"/>
    </source>
</evidence>
<feature type="transmembrane region" description="Helical" evidence="1">
    <location>
        <begin position="409"/>
        <end position="428"/>
    </location>
</feature>
<dbReference type="AlphaFoldDB" id="A0A1S9N8P3"/>
<name>A0A1S9N8P3_CLOBE</name>
<comment type="caution">
    <text evidence="2">The sequence shown here is derived from an EMBL/GenBank/DDBJ whole genome shotgun (WGS) entry which is preliminary data.</text>
</comment>
<feature type="transmembrane region" description="Helical" evidence="1">
    <location>
        <begin position="345"/>
        <end position="366"/>
    </location>
</feature>
<feature type="transmembrane region" description="Helical" evidence="1">
    <location>
        <begin position="273"/>
        <end position="294"/>
    </location>
</feature>
<reference evidence="2 3" key="1">
    <citation type="submission" date="2017-02" db="EMBL/GenBank/DDBJ databases">
        <title>Genome sequence of Clostridium beijerinckii Br21.</title>
        <authorList>
            <person name="Fonseca B.C."/>
            <person name="Guazzaroni M.E."/>
            <person name="Riano-Pachon D.M."/>
            <person name="Reginatto V."/>
        </authorList>
    </citation>
    <scope>NUCLEOTIDE SEQUENCE [LARGE SCALE GENOMIC DNA]</scope>
    <source>
        <strain evidence="2 3">Br21</strain>
    </source>
</reference>
<feature type="transmembrane region" description="Helical" evidence="1">
    <location>
        <begin position="209"/>
        <end position="227"/>
    </location>
</feature>
<evidence type="ECO:0000313" key="3">
    <source>
        <dbReference type="Proteomes" id="UP000190959"/>
    </source>
</evidence>
<keyword evidence="1" id="KW-0472">Membrane</keyword>
<sequence length="441" mass="50565">MVYLLVLSLMIIFIANYVLVNRDICNPSSLFCLSFLVCSFFVALFSKKWGVNLEIETYSVIVFGVLAFCITSFFVSMVFRPVNYKNTYSTSGSIKKYKLIFLLVFQLISYFLIFRNEKQLVMQYGYGNTGSISDIIYGFRTLTLDNKADLNPIISLMRRLCNTSAYIWGFLISEKLVNKIEYKKNVLILLYLNFIVSLLGNMLDGQRGNTIAIILSTMMMSYIIWNRKSDNRNKIKVKSIIKVLILFCIIVSIFQGIGTLLGRVDYGNTLIDYIGIYIGAEIANLNIVIQSGFTTNKLFGELTFRGIYLLLGIETNGIEGLGFQYSNGYQLGNVYTVFKDYLLDFGYVGYLFPVCFMALFSTIFYLKIKNRSNYKNIDIGLILLCQVLFAVVFSFFSNKFGEIIFSKTYISYIISVILLKIYLYDICFDNYKLVIKKTKGI</sequence>
<gene>
    <name evidence="2" type="ORF">CBEIBR21_04775</name>
</gene>
<feature type="transmembrane region" description="Helical" evidence="1">
    <location>
        <begin position="58"/>
        <end position="79"/>
    </location>
</feature>
<evidence type="ECO:0000256" key="1">
    <source>
        <dbReference type="SAM" id="Phobius"/>
    </source>
</evidence>
<feature type="transmembrane region" description="Helical" evidence="1">
    <location>
        <begin position="378"/>
        <end position="397"/>
    </location>
</feature>
<feature type="transmembrane region" description="Helical" evidence="1">
    <location>
        <begin position="306"/>
        <end position="325"/>
    </location>
</feature>
<dbReference type="NCBIfam" id="TIGR04370">
    <property type="entry name" value="glyco_rpt_poly"/>
    <property type="match status" value="1"/>
</dbReference>
<feature type="transmembrane region" description="Helical" evidence="1">
    <location>
        <begin position="99"/>
        <end position="114"/>
    </location>
</feature>
<protein>
    <recommendedName>
        <fullName evidence="4">Oligosaccharide repeat unit polymerase</fullName>
    </recommendedName>
</protein>